<dbReference type="Pfam" id="PF03235">
    <property type="entry name" value="GmrSD_N"/>
    <property type="match status" value="1"/>
</dbReference>
<dbReference type="STRING" id="388280.SAMN04488057_1184"/>
<dbReference type="RefSeq" id="WP_073097400.1">
    <property type="nucleotide sequence ID" value="NZ_FRCY01000018.1"/>
</dbReference>
<dbReference type="Proteomes" id="UP000184513">
    <property type="component" value="Unassembled WGS sequence"/>
</dbReference>
<accession>A0A1M7QGH3</accession>
<evidence type="ECO:0000313" key="3">
    <source>
        <dbReference type="Proteomes" id="UP000184513"/>
    </source>
</evidence>
<sequence>MTLQEEIESKSKEIHTENLSMSIGEILSMYSDGDLDIHPEFQRFYRWSDNQKSKLIESILLNIPIPSIFVAQRTDGVWDVVDGLQRLSTIFEFIGTLRNNDYDLVPALKLTKTNLLPSLENKVWDTEDDNSFTEAQQRYFKRSRLNFVIIQKESDASSKYELFQRLNTGGSSLTPQEVRNCLLIMSNEEYFEKLKELSEYKPFLETINISDKNIDEQYDKELVSRFLVLKDTEPSEMSSVIDLGNFLDDMTVKYFDANFDSWDETKELFERTFKLIKEKVGDDAFKRYNLEKDIFYGGFIVSAFEMVALGVAKKIDHWEEHGDQIRQKIIDCWQKISDDNISWKGYSAAGRLPKTISIGQEIFS</sequence>
<dbReference type="PANTHER" id="PTHR39639:SF1">
    <property type="entry name" value="DUF262 DOMAIN-CONTAINING PROTEIN"/>
    <property type="match status" value="1"/>
</dbReference>
<keyword evidence="3" id="KW-1185">Reference proteome</keyword>
<dbReference type="PANTHER" id="PTHR39639">
    <property type="entry name" value="CHROMOSOME 16, WHOLE GENOME SHOTGUN SEQUENCE"/>
    <property type="match status" value="1"/>
</dbReference>
<evidence type="ECO:0000259" key="1">
    <source>
        <dbReference type="Pfam" id="PF03235"/>
    </source>
</evidence>
<organism evidence="2 3">
    <name type="scientific">Cyclobacterium lianum</name>
    <dbReference type="NCBI Taxonomy" id="388280"/>
    <lineage>
        <taxon>Bacteria</taxon>
        <taxon>Pseudomonadati</taxon>
        <taxon>Bacteroidota</taxon>
        <taxon>Cytophagia</taxon>
        <taxon>Cytophagales</taxon>
        <taxon>Cyclobacteriaceae</taxon>
        <taxon>Cyclobacterium</taxon>
    </lineage>
</organism>
<evidence type="ECO:0000313" key="2">
    <source>
        <dbReference type="EMBL" id="SHN30200.1"/>
    </source>
</evidence>
<reference evidence="2 3" key="1">
    <citation type="submission" date="2016-11" db="EMBL/GenBank/DDBJ databases">
        <authorList>
            <person name="Jaros S."/>
            <person name="Januszkiewicz K."/>
            <person name="Wedrychowicz H."/>
        </authorList>
    </citation>
    <scope>NUCLEOTIDE SEQUENCE [LARGE SCALE GENOMIC DNA]</scope>
    <source>
        <strain evidence="2 3">CGMCC 1.6102</strain>
    </source>
</reference>
<dbReference type="OrthoDB" id="9764212at2"/>
<proteinExistence type="predicted"/>
<dbReference type="InterPro" id="IPR004919">
    <property type="entry name" value="GmrSD_N"/>
</dbReference>
<dbReference type="EMBL" id="FRCY01000018">
    <property type="protein sequence ID" value="SHN30200.1"/>
    <property type="molecule type" value="Genomic_DNA"/>
</dbReference>
<protein>
    <recommendedName>
        <fullName evidence="1">GmrSD restriction endonucleases N-terminal domain-containing protein</fullName>
    </recommendedName>
</protein>
<feature type="domain" description="GmrSD restriction endonucleases N-terminal" evidence="1">
    <location>
        <begin position="23"/>
        <end position="183"/>
    </location>
</feature>
<dbReference type="AlphaFoldDB" id="A0A1M7QGH3"/>
<name>A0A1M7QGH3_9BACT</name>
<gene>
    <name evidence="2" type="ORF">SAMN04488057_1184</name>
</gene>